<evidence type="ECO:0000259" key="3">
    <source>
        <dbReference type="Pfam" id="PF07859"/>
    </source>
</evidence>
<evidence type="ECO:0000256" key="2">
    <source>
        <dbReference type="ARBA" id="ARBA00022801"/>
    </source>
</evidence>
<dbReference type="PANTHER" id="PTHR48081:SF8">
    <property type="entry name" value="ALPHA_BETA HYDROLASE FOLD-3 DOMAIN-CONTAINING PROTEIN-RELATED"/>
    <property type="match status" value="1"/>
</dbReference>
<feature type="domain" description="Alpha/beta hydrolase fold-3" evidence="3">
    <location>
        <begin position="89"/>
        <end position="305"/>
    </location>
</feature>
<dbReference type="EMBL" id="CAJMWX010001505">
    <property type="protein sequence ID" value="CAE6492784.1"/>
    <property type="molecule type" value="Genomic_DNA"/>
</dbReference>
<evidence type="ECO:0000313" key="4">
    <source>
        <dbReference type="EMBL" id="CAE6492784.1"/>
    </source>
</evidence>
<comment type="caution">
    <text evidence="4">The sequence shown here is derived from an EMBL/GenBank/DDBJ whole genome shotgun (WGS) entry which is preliminary data.</text>
</comment>
<evidence type="ECO:0000313" key="5">
    <source>
        <dbReference type="Proteomes" id="UP000663888"/>
    </source>
</evidence>
<sequence length="332" mass="36248">MSDTVKIPQDILDQLDPEYRTFILSEGTLLPPIHNTQWSPAFRQAIPVLDFGSTGPVEVGSTQTIELGEFSLRVMTPPGGKPSRGWPVLLYVHGGGWVLGDAAADDGMLSQLCISAQCVIVSVEYRLAPEHPFPAGLNDSWNALVWVSKEGEREIGIDPIRIAVMGTSAGGNIVAAMVQRASLASSRVPLVFQILIIPALNLSFSPTERDKWTPSMVQNEHIWALPVADLYWFIELYAPNVHDRVKPEVSPALQDNRLALKGIPATWISVAGMDILHSEGEMYAEKLRSYGVPTTLKTLKGLPHTGVGADRVCAQVRECYAELIEALKEAFA</sequence>
<dbReference type="InterPro" id="IPR029058">
    <property type="entry name" value="AB_hydrolase_fold"/>
</dbReference>
<dbReference type="PANTHER" id="PTHR48081">
    <property type="entry name" value="AB HYDROLASE SUPERFAMILY PROTEIN C4A8.06C"/>
    <property type="match status" value="1"/>
</dbReference>
<dbReference type="PROSITE" id="PS01173">
    <property type="entry name" value="LIPASE_GDXG_HIS"/>
    <property type="match status" value="1"/>
</dbReference>
<organism evidence="4 5">
    <name type="scientific">Rhizoctonia solani</name>
    <dbReference type="NCBI Taxonomy" id="456999"/>
    <lineage>
        <taxon>Eukaryota</taxon>
        <taxon>Fungi</taxon>
        <taxon>Dikarya</taxon>
        <taxon>Basidiomycota</taxon>
        <taxon>Agaricomycotina</taxon>
        <taxon>Agaricomycetes</taxon>
        <taxon>Cantharellales</taxon>
        <taxon>Ceratobasidiaceae</taxon>
        <taxon>Rhizoctonia</taxon>
    </lineage>
</organism>
<dbReference type="Proteomes" id="UP000663888">
    <property type="component" value="Unassembled WGS sequence"/>
</dbReference>
<dbReference type="InterPro" id="IPR013094">
    <property type="entry name" value="AB_hydrolase_3"/>
</dbReference>
<comment type="similarity">
    <text evidence="1">Belongs to the 'GDXG' lipolytic enzyme family.</text>
</comment>
<keyword evidence="2" id="KW-0378">Hydrolase</keyword>
<dbReference type="InterPro" id="IPR002168">
    <property type="entry name" value="Lipase_GDXG_HIS_AS"/>
</dbReference>
<dbReference type="AlphaFoldDB" id="A0A8H3HAZ6"/>
<reference evidence="4" key="1">
    <citation type="submission" date="2021-01" db="EMBL/GenBank/DDBJ databases">
        <authorList>
            <person name="Kaushik A."/>
        </authorList>
    </citation>
    <scope>NUCLEOTIDE SEQUENCE</scope>
    <source>
        <strain evidence="4">AG4-R118</strain>
    </source>
</reference>
<dbReference type="Pfam" id="PF07859">
    <property type="entry name" value="Abhydrolase_3"/>
    <property type="match status" value="1"/>
</dbReference>
<accession>A0A8H3HAZ6</accession>
<proteinExistence type="inferred from homology"/>
<evidence type="ECO:0000256" key="1">
    <source>
        <dbReference type="ARBA" id="ARBA00010515"/>
    </source>
</evidence>
<protein>
    <recommendedName>
        <fullName evidence="3">Alpha/beta hydrolase fold-3 domain-containing protein</fullName>
    </recommendedName>
</protein>
<dbReference type="SUPFAM" id="SSF53474">
    <property type="entry name" value="alpha/beta-Hydrolases"/>
    <property type="match status" value="1"/>
</dbReference>
<dbReference type="Gene3D" id="3.40.50.1820">
    <property type="entry name" value="alpha/beta hydrolase"/>
    <property type="match status" value="1"/>
</dbReference>
<dbReference type="GO" id="GO:0016787">
    <property type="term" value="F:hydrolase activity"/>
    <property type="evidence" value="ECO:0007669"/>
    <property type="project" value="UniProtKB-KW"/>
</dbReference>
<name>A0A8H3HAZ6_9AGAM</name>
<gene>
    <name evidence="4" type="ORF">RDB_LOCUS142704</name>
</gene>
<dbReference type="InterPro" id="IPR050300">
    <property type="entry name" value="GDXG_lipolytic_enzyme"/>
</dbReference>